<keyword evidence="3" id="KW-1185">Reference proteome</keyword>
<evidence type="ECO:0000313" key="2">
    <source>
        <dbReference type="EMBL" id="PIC18505.1"/>
    </source>
</evidence>
<dbReference type="Proteomes" id="UP000230233">
    <property type="component" value="Chromosome X"/>
</dbReference>
<reference evidence="3" key="1">
    <citation type="submission" date="2017-10" db="EMBL/GenBank/DDBJ databases">
        <title>Rapid genome shrinkage in a self-fertile nematode reveals novel sperm competition proteins.</title>
        <authorList>
            <person name="Yin D."/>
            <person name="Schwarz E.M."/>
            <person name="Thomas C.G."/>
            <person name="Felde R.L."/>
            <person name="Korf I.F."/>
            <person name="Cutter A.D."/>
            <person name="Schartner C.M."/>
            <person name="Ralston E.J."/>
            <person name="Meyer B.J."/>
            <person name="Haag E.S."/>
        </authorList>
    </citation>
    <scope>NUCLEOTIDE SEQUENCE [LARGE SCALE GENOMIC DNA]</scope>
    <source>
        <strain evidence="3">JU1422</strain>
    </source>
</reference>
<evidence type="ECO:0000313" key="3">
    <source>
        <dbReference type="Proteomes" id="UP000230233"/>
    </source>
</evidence>
<gene>
    <name evidence="2" type="primary">Cni-sft-4</name>
    <name evidence="2" type="synonym">Cnig_chr_X.g24371</name>
    <name evidence="2" type="ORF">B9Z55_024371</name>
</gene>
<dbReference type="OrthoDB" id="7859621at2759"/>
<comment type="caution">
    <text evidence="2">The sequence shown here is derived from an EMBL/GenBank/DDBJ whole genome shotgun (WGS) entry which is preliminary data.</text>
</comment>
<feature type="compositionally biased region" description="Polar residues" evidence="1">
    <location>
        <begin position="88"/>
        <end position="97"/>
    </location>
</feature>
<evidence type="ECO:0000256" key="1">
    <source>
        <dbReference type="SAM" id="MobiDB-lite"/>
    </source>
</evidence>
<name>A0A2G5STP0_9PELO</name>
<proteinExistence type="predicted"/>
<dbReference type="EMBL" id="PDUG01000006">
    <property type="protein sequence ID" value="PIC18505.1"/>
    <property type="molecule type" value="Genomic_DNA"/>
</dbReference>
<dbReference type="AlphaFoldDB" id="A0A2G5STP0"/>
<organism evidence="2 3">
    <name type="scientific">Caenorhabditis nigoni</name>
    <dbReference type="NCBI Taxonomy" id="1611254"/>
    <lineage>
        <taxon>Eukaryota</taxon>
        <taxon>Metazoa</taxon>
        <taxon>Ecdysozoa</taxon>
        <taxon>Nematoda</taxon>
        <taxon>Chromadorea</taxon>
        <taxon>Rhabditida</taxon>
        <taxon>Rhabditina</taxon>
        <taxon>Rhabditomorpha</taxon>
        <taxon>Rhabditoidea</taxon>
        <taxon>Rhabditidae</taxon>
        <taxon>Peloderinae</taxon>
        <taxon>Caenorhabditis</taxon>
    </lineage>
</organism>
<accession>A0A2G5STP0</accession>
<feature type="region of interest" description="Disordered" evidence="1">
    <location>
        <begin position="88"/>
        <end position="123"/>
    </location>
</feature>
<feature type="compositionally biased region" description="Low complexity" evidence="1">
    <location>
        <begin position="105"/>
        <end position="123"/>
    </location>
</feature>
<protein>
    <submittedName>
        <fullName evidence="2">Uncharacterized protein</fullName>
    </submittedName>
</protein>
<sequence length="123" mass="13350">MSHHTRNTIFSACHGKMNQFRAPGGQNEMLAKAEDAAEDVSFHFDQSSILKMMPYFSSSAKREPTCRTSLVFALSPHSWKMESVCTSNGTIRSNSCKSPGRADGSSPRCSSSTTSSDNSSQCS</sequence>